<organism evidence="1">
    <name type="scientific">Sinorhizobium medicae</name>
    <dbReference type="NCBI Taxonomy" id="110321"/>
    <lineage>
        <taxon>Bacteria</taxon>
        <taxon>Pseudomonadati</taxon>
        <taxon>Pseudomonadota</taxon>
        <taxon>Alphaproteobacteria</taxon>
        <taxon>Hyphomicrobiales</taxon>
        <taxon>Rhizobiaceae</taxon>
        <taxon>Sinorhizobium/Ensifer group</taxon>
        <taxon>Sinorhizobium</taxon>
    </lineage>
</organism>
<dbReference type="EMBL" id="CABFNB010000119">
    <property type="protein sequence ID" value="VTZ63650.1"/>
    <property type="molecule type" value="Genomic_DNA"/>
</dbReference>
<dbReference type="AlphaFoldDB" id="A0A508X6G3"/>
<dbReference type="Proteomes" id="UP000507954">
    <property type="component" value="Unassembled WGS sequence"/>
</dbReference>
<name>A0A508X6G3_9HYPH</name>
<proteinExistence type="predicted"/>
<accession>A0A508X6G3</accession>
<gene>
    <name evidence="1" type="ORF">EMEDMD4_510027</name>
</gene>
<evidence type="ECO:0000313" key="1">
    <source>
        <dbReference type="EMBL" id="VTZ63650.1"/>
    </source>
</evidence>
<protein>
    <submittedName>
        <fullName evidence="1">Uncharacterized protein</fullName>
    </submittedName>
</protein>
<reference evidence="1" key="1">
    <citation type="submission" date="2019-06" db="EMBL/GenBank/DDBJ databases">
        <authorList>
            <person name="Le Quere A."/>
            <person name="Colella S."/>
        </authorList>
    </citation>
    <scope>NUCLEOTIDE SEQUENCE</scope>
    <source>
        <strain evidence="1">EmedicaeMD41</strain>
    </source>
</reference>
<sequence>MADLFSQRLVDVEEMRDHPLTDHRRLDLAQFEGQGVGDVPLLGWRLADEELPCLTVMVGEAFSADAELRSLLLRSKVSEAFDGRLARSLAPGIGLVVRAPDRVAHGHVAVLLKVMEGTFRRVDRKVGEIRAAEPLQLGVQIGEVASLQQWIVAEVDAGRDVLRHEGDLLGFGEEILRHAIEHQPADRLRRQHLLGDDLGWIEDVEIELVGEVLIEELHMQFPFRKVAGLDGLPHIAPVEVRIGAVDLHGLVPDHGLQPELRLPVELDEGGLVLGVDEAEGVHAEPFHEPEGSRNRPVGHDPHDHVHAFRCQADEVPEIVMGGLRLRKLPVRLGFYRMYHVGKLDRILDEEDRNIVADQVPIALLGVDLDREATHVAGEIEGALASGDRREPHEGGGSLARALEQVRPGVGGKRLVGLEKAVNAITASMHDALGNSFMVEVEDLLAKMKILDERGATLAGSQAVLIVGDRAALRRRQNGRVTFGDLVKLSTIAACRFLVMNGGRFRIVRRRRFLGHGSTPWSRADGHETLTRKVGSAARENYSVITAVIVS</sequence>